<evidence type="ECO:0000313" key="2">
    <source>
        <dbReference type="EMBL" id="KAK1300927.1"/>
    </source>
</evidence>
<evidence type="ECO:0000259" key="1">
    <source>
        <dbReference type="Pfam" id="PF03080"/>
    </source>
</evidence>
<dbReference type="InterPro" id="IPR004314">
    <property type="entry name" value="Neprosin"/>
</dbReference>
<comment type="caution">
    <text evidence="2">The sequence shown here is derived from an EMBL/GenBank/DDBJ whole genome shotgun (WGS) entry which is preliminary data.</text>
</comment>
<reference evidence="2" key="1">
    <citation type="journal article" date="2023" name="Nat. Commun.">
        <title>Diploid and tetraploid genomes of Acorus and the evolution of monocots.</title>
        <authorList>
            <person name="Ma L."/>
            <person name="Liu K.W."/>
            <person name="Li Z."/>
            <person name="Hsiao Y.Y."/>
            <person name="Qi Y."/>
            <person name="Fu T."/>
            <person name="Tang G.D."/>
            <person name="Zhang D."/>
            <person name="Sun W.H."/>
            <person name="Liu D.K."/>
            <person name="Li Y."/>
            <person name="Chen G.Z."/>
            <person name="Liu X.D."/>
            <person name="Liao X.Y."/>
            <person name="Jiang Y.T."/>
            <person name="Yu X."/>
            <person name="Hao Y."/>
            <person name="Huang J."/>
            <person name="Zhao X.W."/>
            <person name="Ke S."/>
            <person name="Chen Y.Y."/>
            <person name="Wu W.L."/>
            <person name="Hsu J.L."/>
            <person name="Lin Y.F."/>
            <person name="Huang M.D."/>
            <person name="Li C.Y."/>
            <person name="Huang L."/>
            <person name="Wang Z.W."/>
            <person name="Zhao X."/>
            <person name="Zhong W.Y."/>
            <person name="Peng D.H."/>
            <person name="Ahmad S."/>
            <person name="Lan S."/>
            <person name="Zhang J.S."/>
            <person name="Tsai W.C."/>
            <person name="Van de Peer Y."/>
            <person name="Liu Z.J."/>
        </authorList>
    </citation>
    <scope>NUCLEOTIDE SEQUENCE</scope>
    <source>
        <strain evidence="2">CP</strain>
    </source>
</reference>
<dbReference type="AlphaFoldDB" id="A0AAV9DI27"/>
<feature type="domain" description="Neprosin PEP catalytic" evidence="1">
    <location>
        <begin position="62"/>
        <end position="111"/>
    </location>
</feature>
<accession>A0AAV9DI27</accession>
<dbReference type="EMBL" id="JAUJYO010000013">
    <property type="protein sequence ID" value="KAK1300927.1"/>
    <property type="molecule type" value="Genomic_DNA"/>
</dbReference>
<sequence>MRIQESRKTEFQYRSPSSAFRRSGTIVRASDWAKSAPNRRPLLLSPPSSPSSEIRYNLDNSQADGYYKKGCIDLTCHGFVQVDKSTTIGFVFPQLSSSGGVQYEVPLFISKVYHLNLDE</sequence>
<dbReference type="Proteomes" id="UP001180020">
    <property type="component" value="Unassembled WGS sequence"/>
</dbReference>
<protein>
    <recommendedName>
        <fullName evidence="1">Neprosin PEP catalytic domain-containing protein</fullName>
    </recommendedName>
</protein>
<reference evidence="2" key="2">
    <citation type="submission" date="2023-06" db="EMBL/GenBank/DDBJ databases">
        <authorList>
            <person name="Ma L."/>
            <person name="Liu K.-W."/>
            <person name="Li Z."/>
            <person name="Hsiao Y.-Y."/>
            <person name="Qi Y."/>
            <person name="Fu T."/>
            <person name="Tang G."/>
            <person name="Zhang D."/>
            <person name="Sun W.-H."/>
            <person name="Liu D.-K."/>
            <person name="Li Y."/>
            <person name="Chen G.-Z."/>
            <person name="Liu X.-D."/>
            <person name="Liao X.-Y."/>
            <person name="Jiang Y.-T."/>
            <person name="Yu X."/>
            <person name="Hao Y."/>
            <person name="Huang J."/>
            <person name="Zhao X.-W."/>
            <person name="Ke S."/>
            <person name="Chen Y.-Y."/>
            <person name="Wu W.-L."/>
            <person name="Hsu J.-L."/>
            <person name="Lin Y.-F."/>
            <person name="Huang M.-D."/>
            <person name="Li C.-Y."/>
            <person name="Huang L."/>
            <person name="Wang Z.-W."/>
            <person name="Zhao X."/>
            <person name="Zhong W.-Y."/>
            <person name="Peng D.-H."/>
            <person name="Ahmad S."/>
            <person name="Lan S."/>
            <person name="Zhang J.-S."/>
            <person name="Tsai W.-C."/>
            <person name="Van De Peer Y."/>
            <person name="Liu Z.-J."/>
        </authorList>
    </citation>
    <scope>NUCLEOTIDE SEQUENCE</scope>
    <source>
        <strain evidence="2">CP</strain>
        <tissue evidence="2">Leaves</tissue>
    </source>
</reference>
<gene>
    <name evidence="2" type="ORF">QJS10_CPB13g00948</name>
</gene>
<proteinExistence type="predicted"/>
<organism evidence="2 3">
    <name type="scientific">Acorus calamus</name>
    <name type="common">Sweet flag</name>
    <dbReference type="NCBI Taxonomy" id="4465"/>
    <lineage>
        <taxon>Eukaryota</taxon>
        <taxon>Viridiplantae</taxon>
        <taxon>Streptophyta</taxon>
        <taxon>Embryophyta</taxon>
        <taxon>Tracheophyta</taxon>
        <taxon>Spermatophyta</taxon>
        <taxon>Magnoliopsida</taxon>
        <taxon>Liliopsida</taxon>
        <taxon>Acoraceae</taxon>
        <taxon>Acorus</taxon>
    </lineage>
</organism>
<dbReference type="Pfam" id="PF03080">
    <property type="entry name" value="Neprosin"/>
    <property type="match status" value="1"/>
</dbReference>
<name>A0AAV9DI27_ACOCL</name>
<keyword evidence="3" id="KW-1185">Reference proteome</keyword>
<evidence type="ECO:0000313" key="3">
    <source>
        <dbReference type="Proteomes" id="UP001180020"/>
    </source>
</evidence>